<dbReference type="RefSeq" id="WP_015922646.1">
    <property type="nucleotide sequence ID" value="NC_011959.1"/>
</dbReference>
<dbReference type="PROSITE" id="PS51892">
    <property type="entry name" value="SUBTILASE"/>
    <property type="match status" value="1"/>
</dbReference>
<dbReference type="SUPFAM" id="SSF52743">
    <property type="entry name" value="Subtilisin-like"/>
    <property type="match status" value="1"/>
</dbReference>
<dbReference type="Gene3D" id="2.60.40.10">
    <property type="entry name" value="Immunoglobulins"/>
    <property type="match status" value="2"/>
</dbReference>
<dbReference type="InterPro" id="IPR023828">
    <property type="entry name" value="Peptidase_S8_Ser-AS"/>
</dbReference>
<dbReference type="GO" id="GO:0046872">
    <property type="term" value="F:metal ion binding"/>
    <property type="evidence" value="ECO:0007669"/>
    <property type="project" value="UniProtKB-KW"/>
</dbReference>
<dbReference type="InterPro" id="IPR011635">
    <property type="entry name" value="CARDB"/>
</dbReference>
<name>B9L0Z3_THERP</name>
<dbReference type="InterPro" id="IPR000209">
    <property type="entry name" value="Peptidase_S8/S53_dom"/>
</dbReference>
<feature type="domain" description="Peptidase S8/S53" evidence="10">
    <location>
        <begin position="141"/>
        <end position="387"/>
    </location>
</feature>
<dbReference type="InterPro" id="IPR013783">
    <property type="entry name" value="Ig-like_fold"/>
</dbReference>
<dbReference type="AlphaFoldDB" id="B9L0Z3"/>
<keyword evidence="2 6" id="KW-0645">Protease</keyword>
<dbReference type="InterPro" id="IPR036852">
    <property type="entry name" value="Peptidase_S8/S53_dom_sf"/>
</dbReference>
<feature type="domain" description="Inhibitor I9" evidence="11">
    <location>
        <begin position="34"/>
        <end position="108"/>
    </location>
</feature>
<dbReference type="eggNOG" id="COG1404">
    <property type="taxonomic scope" value="Bacteria"/>
</dbReference>
<evidence type="ECO:0000259" key="12">
    <source>
        <dbReference type="Pfam" id="PF07705"/>
    </source>
</evidence>
<dbReference type="STRING" id="309801.trd_1703"/>
<keyword evidence="9" id="KW-0732">Signal</keyword>
<evidence type="ECO:0000259" key="10">
    <source>
        <dbReference type="Pfam" id="PF00082"/>
    </source>
</evidence>
<dbReference type="PRINTS" id="PR00723">
    <property type="entry name" value="SUBTILISIN"/>
</dbReference>
<feature type="active site" description="Charge relay system" evidence="6">
    <location>
        <position position="355"/>
    </location>
</feature>
<dbReference type="KEGG" id="tro:trd_1703"/>
<comment type="similarity">
    <text evidence="1 6 7">Belongs to the peptidase S8 family.</text>
</comment>
<evidence type="ECO:0000256" key="7">
    <source>
        <dbReference type="RuleBase" id="RU003355"/>
    </source>
</evidence>
<dbReference type="InterPro" id="IPR010259">
    <property type="entry name" value="S8pro/Inhibitor_I9"/>
</dbReference>
<dbReference type="GO" id="GO:0006508">
    <property type="term" value="P:proteolysis"/>
    <property type="evidence" value="ECO:0007669"/>
    <property type="project" value="UniProtKB-KW"/>
</dbReference>
<accession>B9L0Z3</accession>
<dbReference type="EMBL" id="CP001275">
    <property type="protein sequence ID" value="ACM04909.1"/>
    <property type="molecule type" value="Genomic_DNA"/>
</dbReference>
<dbReference type="Pfam" id="PF07705">
    <property type="entry name" value="CARDB"/>
    <property type="match status" value="2"/>
</dbReference>
<keyword evidence="5 6" id="KW-0720">Serine protease</keyword>
<feature type="domain" description="CARDB" evidence="12">
    <location>
        <begin position="432"/>
        <end position="511"/>
    </location>
</feature>
<dbReference type="InterPro" id="IPR050131">
    <property type="entry name" value="Peptidase_S8_subtilisin-like"/>
</dbReference>
<dbReference type="eggNOG" id="COG1572">
    <property type="taxonomic scope" value="Bacteria"/>
</dbReference>
<keyword evidence="3" id="KW-0479">Metal-binding</keyword>
<proteinExistence type="inferred from homology"/>
<protein>
    <submittedName>
        <fullName evidence="13">Serine proteinase</fullName>
    </submittedName>
</protein>
<dbReference type="InterPro" id="IPR037045">
    <property type="entry name" value="S8pro/Inhibitor_I9_sf"/>
</dbReference>
<dbReference type="PROSITE" id="PS00137">
    <property type="entry name" value="SUBTILASE_HIS"/>
    <property type="match status" value="1"/>
</dbReference>
<evidence type="ECO:0000256" key="9">
    <source>
        <dbReference type="SAM" id="SignalP"/>
    </source>
</evidence>
<evidence type="ECO:0000313" key="14">
    <source>
        <dbReference type="Proteomes" id="UP000000447"/>
    </source>
</evidence>
<evidence type="ECO:0000256" key="4">
    <source>
        <dbReference type="ARBA" id="ARBA00022801"/>
    </source>
</evidence>
<evidence type="ECO:0000256" key="5">
    <source>
        <dbReference type="ARBA" id="ARBA00022825"/>
    </source>
</evidence>
<evidence type="ECO:0000313" key="13">
    <source>
        <dbReference type="EMBL" id="ACM04909.1"/>
    </source>
</evidence>
<dbReference type="InterPro" id="IPR023827">
    <property type="entry name" value="Peptidase_S8_Asp-AS"/>
</dbReference>
<dbReference type="GO" id="GO:0005615">
    <property type="term" value="C:extracellular space"/>
    <property type="evidence" value="ECO:0007669"/>
    <property type="project" value="TreeGrafter"/>
</dbReference>
<feature type="domain" description="CARDB" evidence="12">
    <location>
        <begin position="535"/>
        <end position="627"/>
    </location>
</feature>
<evidence type="ECO:0000256" key="1">
    <source>
        <dbReference type="ARBA" id="ARBA00011073"/>
    </source>
</evidence>
<dbReference type="Pfam" id="PF00082">
    <property type="entry name" value="Peptidase_S8"/>
    <property type="match status" value="1"/>
</dbReference>
<feature type="signal peptide" evidence="9">
    <location>
        <begin position="1"/>
        <end position="20"/>
    </location>
</feature>
<reference evidence="13 14" key="1">
    <citation type="journal article" date="2009" name="PLoS ONE">
        <title>Complete genome sequence of the aerobic CO-oxidizing thermophile Thermomicrobium roseum.</title>
        <authorList>
            <person name="Wu D."/>
            <person name="Raymond J."/>
            <person name="Wu M."/>
            <person name="Chatterji S."/>
            <person name="Ren Q."/>
            <person name="Graham J.E."/>
            <person name="Bryant D.A."/>
            <person name="Robb F."/>
            <person name="Colman A."/>
            <person name="Tallon L.J."/>
            <person name="Badger J.H."/>
            <person name="Madupu R."/>
            <person name="Ward N.L."/>
            <person name="Eisen J.A."/>
        </authorList>
    </citation>
    <scope>NUCLEOTIDE SEQUENCE [LARGE SCALE GENOMIC DNA]</scope>
    <source>
        <strain evidence="14">ATCC 27502 / DSM 5159 / P-2</strain>
    </source>
</reference>
<feature type="chain" id="PRO_5002888229" evidence="9">
    <location>
        <begin position="21"/>
        <end position="642"/>
    </location>
</feature>
<dbReference type="InterPro" id="IPR015500">
    <property type="entry name" value="Peptidase_S8_subtilisin-rel"/>
</dbReference>
<evidence type="ECO:0000259" key="11">
    <source>
        <dbReference type="Pfam" id="PF05922"/>
    </source>
</evidence>
<evidence type="ECO:0000256" key="8">
    <source>
        <dbReference type="SAM" id="MobiDB-lite"/>
    </source>
</evidence>
<dbReference type="PANTHER" id="PTHR43806:SF11">
    <property type="entry name" value="CEREVISIN-RELATED"/>
    <property type="match status" value="1"/>
</dbReference>
<feature type="active site" description="Charge relay system" evidence="6">
    <location>
        <position position="145"/>
    </location>
</feature>
<dbReference type="Gene3D" id="3.30.70.80">
    <property type="entry name" value="Peptidase S8 propeptide/proteinase inhibitor I9"/>
    <property type="match status" value="1"/>
</dbReference>
<feature type="active site" description="Charge relay system" evidence="6">
    <location>
        <position position="175"/>
    </location>
</feature>
<dbReference type="HOGENOM" id="CLU_426369_0_0_0"/>
<gene>
    <name evidence="13" type="ordered locus">trd_1703</name>
</gene>
<dbReference type="PANTHER" id="PTHR43806">
    <property type="entry name" value="PEPTIDASE S8"/>
    <property type="match status" value="1"/>
</dbReference>
<keyword evidence="4 6" id="KW-0378">Hydrolase</keyword>
<feature type="compositionally biased region" description="Low complexity" evidence="8">
    <location>
        <begin position="412"/>
        <end position="422"/>
    </location>
</feature>
<dbReference type="CDD" id="cd07477">
    <property type="entry name" value="Peptidases_S8_Subtilisin_subset"/>
    <property type="match status" value="1"/>
</dbReference>
<dbReference type="GO" id="GO:0004252">
    <property type="term" value="F:serine-type endopeptidase activity"/>
    <property type="evidence" value="ECO:0007669"/>
    <property type="project" value="UniProtKB-UniRule"/>
</dbReference>
<evidence type="ECO:0000256" key="3">
    <source>
        <dbReference type="ARBA" id="ARBA00022723"/>
    </source>
</evidence>
<feature type="region of interest" description="Disordered" evidence="8">
    <location>
        <begin position="404"/>
        <end position="428"/>
    </location>
</feature>
<dbReference type="OrthoDB" id="9790784at2"/>
<dbReference type="InterPro" id="IPR022398">
    <property type="entry name" value="Peptidase_S8_His-AS"/>
</dbReference>
<dbReference type="InterPro" id="IPR034202">
    <property type="entry name" value="Subtilisin_Carlsberg-like"/>
</dbReference>
<dbReference type="Proteomes" id="UP000000447">
    <property type="component" value="Chromosome"/>
</dbReference>
<keyword evidence="14" id="KW-1185">Reference proteome</keyword>
<dbReference type="PROSITE" id="PS00136">
    <property type="entry name" value="SUBTILASE_ASP"/>
    <property type="match status" value="1"/>
</dbReference>
<sequence>MARRVVQIVLSLFLALQLCAAALAVAAAEGPPARYIVVLDDAETSADAYAPVRRSETVRVASELGIEPEQVYGTALAGFAGHLTGRQVQRLLATGRIAAIVPDTETHLAAQTVPTGVQRIGTLANGTAKIDGVDDPMPIDIAVLDTGIDPSHPDLNVVGGFDCSGSGSWVDRHGHGTHVAGIIGARDNSTGVVGVAPGARLWAVKVFGDNGTGYVSWLICGLDWVASNAATIRVANYSGGASGTDTPNCGGTSDPLHRAVCRVVQAGVTLVVAAGNDGKDASNTIPAAYPEVIAVGAIVDTDGKPGGLGPSTSYGADDTRASFSNYGSVVDLYAPGVSILSTVPGGGYQRWSGTSMATPHVTGAAALYLRQNPGASPAQVRSYLLANGEAGTWDSYGQPLVRVNWSGGSGNESGDNSGNDGSTTAPTNRDVAVTGLEVPTSLATGSSATIRVTVRNEGTTSESVTVTLNANGAAIGSPRSVSLAAGSSTTVSFSWQPTAAGTYTLEARAEISGEDSDPSDNSRTATVTVTQSVRDVAITNLTAPTQLRRGQNGTVSVTLENRGTASVTVTVTLTTQPRNAAMGTVSSRVTLSPGASQTISFTWRTNSRTALGTYTVTASAPLSDDINPADNTRSVTITVTSR</sequence>
<organism evidence="13 14">
    <name type="scientific">Thermomicrobium roseum (strain ATCC 27502 / DSM 5159 / P-2)</name>
    <dbReference type="NCBI Taxonomy" id="309801"/>
    <lineage>
        <taxon>Bacteria</taxon>
        <taxon>Pseudomonadati</taxon>
        <taxon>Thermomicrobiota</taxon>
        <taxon>Thermomicrobia</taxon>
        <taxon>Thermomicrobiales</taxon>
        <taxon>Thermomicrobiaceae</taxon>
        <taxon>Thermomicrobium</taxon>
    </lineage>
</organism>
<dbReference type="PROSITE" id="PS00138">
    <property type="entry name" value="SUBTILASE_SER"/>
    <property type="match status" value="1"/>
</dbReference>
<dbReference type="Gene3D" id="3.40.50.200">
    <property type="entry name" value="Peptidase S8/S53 domain"/>
    <property type="match status" value="1"/>
</dbReference>
<dbReference type="Pfam" id="PF05922">
    <property type="entry name" value="Inhibitor_I9"/>
    <property type="match status" value="1"/>
</dbReference>
<evidence type="ECO:0000256" key="2">
    <source>
        <dbReference type="ARBA" id="ARBA00022670"/>
    </source>
</evidence>
<evidence type="ECO:0000256" key="6">
    <source>
        <dbReference type="PROSITE-ProRule" id="PRU01240"/>
    </source>
</evidence>